<feature type="compositionally biased region" description="Pro residues" evidence="1">
    <location>
        <begin position="73"/>
        <end position="87"/>
    </location>
</feature>
<protein>
    <submittedName>
        <fullName evidence="2">Uncharacterized protein</fullName>
    </submittedName>
</protein>
<reference evidence="3" key="1">
    <citation type="submission" date="2024-04" db="EMBL/GenBank/DDBJ databases">
        <title>Salinicola lusitanus LLJ914,a marine bacterium isolated from the Okinawa Trough.</title>
        <authorList>
            <person name="Li J."/>
        </authorList>
    </citation>
    <scope>NUCLEOTIDE SEQUENCE [LARGE SCALE GENOMIC DNA]</scope>
</reference>
<feature type="compositionally biased region" description="Acidic residues" evidence="1">
    <location>
        <begin position="164"/>
        <end position="181"/>
    </location>
</feature>
<feature type="compositionally biased region" description="Low complexity" evidence="1">
    <location>
        <begin position="102"/>
        <end position="116"/>
    </location>
</feature>
<sequence>MAFLSKLRLLKTVNPTGLKLTSTDSALDPLQHILSSGSFQYKRLHPSGKVPSEGGEVKGELPQSPPELRQSPPELPQSPPEHPPSPSELPQSDLPHGMDYTVVPSVDIDSDPIISSDNEETGSTSLEAVPSASAPAAPASDNSTTIPSSEEDFEDLHLKPKVVEDEEDQDEEDTKEDTEEEDTKRRTQMRRKWWRRTQGRAKAALRRRRIRTKDVNYIITSKNLFGVPGEKKRTSDIMWHSCPPGSHQTPERPENAGAQKTFPFLSLMVSHAKYMNQYSEYTFRSEGTVKPHWDWSFLSNIKVIRTFPAVLDKMGLKSTTAVNYMTDAAWFMDYFVGHKPKSCTLSKEALNNQRWELRKLIKDSNRTVVARQIQYKLEKEQRLVPDTEQAKCQRLAKQAIPGILDKIEEAPPFEKCLRYKFFGYLSAYFASIYGHRTGVFTKMLRSEVEEAFGDESTGYAIGVTNHTLTCPSCHSTHLPVPPVSLLLWRRRNKGLKYVHEEAVEEMGLFKPTPSFTDIRSVVATYNFKKTKDHTVRADVSSFMCHSLKTQERFYALHKTLRHAHHAYQGQKAALAIRGSPCKTVSKSVKLNCYKTNTKPVQKAVRVVVKKYSPSGIQSCPL</sequence>
<evidence type="ECO:0000313" key="3">
    <source>
        <dbReference type="Proteomes" id="UP001460270"/>
    </source>
</evidence>
<feature type="region of interest" description="Disordered" evidence="1">
    <location>
        <begin position="42"/>
        <end position="186"/>
    </location>
</feature>
<proteinExistence type="predicted"/>
<dbReference type="AlphaFoldDB" id="A0AAW0MQ52"/>
<evidence type="ECO:0000313" key="2">
    <source>
        <dbReference type="EMBL" id="KAK7881424.1"/>
    </source>
</evidence>
<gene>
    <name evidence="2" type="ORF">WMY93_029833</name>
</gene>
<name>A0AAW0MQ52_9GOBI</name>
<keyword evidence="3" id="KW-1185">Reference proteome</keyword>
<organism evidence="2 3">
    <name type="scientific">Mugilogobius chulae</name>
    <name type="common">yellowstripe goby</name>
    <dbReference type="NCBI Taxonomy" id="88201"/>
    <lineage>
        <taxon>Eukaryota</taxon>
        <taxon>Metazoa</taxon>
        <taxon>Chordata</taxon>
        <taxon>Craniata</taxon>
        <taxon>Vertebrata</taxon>
        <taxon>Euteleostomi</taxon>
        <taxon>Actinopterygii</taxon>
        <taxon>Neopterygii</taxon>
        <taxon>Teleostei</taxon>
        <taxon>Neoteleostei</taxon>
        <taxon>Acanthomorphata</taxon>
        <taxon>Gobiaria</taxon>
        <taxon>Gobiiformes</taxon>
        <taxon>Gobioidei</taxon>
        <taxon>Gobiidae</taxon>
        <taxon>Gobionellinae</taxon>
        <taxon>Mugilogobius</taxon>
    </lineage>
</organism>
<accession>A0AAW0MQ52</accession>
<dbReference type="EMBL" id="JBBPFD010000022">
    <property type="protein sequence ID" value="KAK7881424.1"/>
    <property type="molecule type" value="Genomic_DNA"/>
</dbReference>
<dbReference type="Proteomes" id="UP001460270">
    <property type="component" value="Unassembled WGS sequence"/>
</dbReference>
<comment type="caution">
    <text evidence="2">The sequence shown here is derived from an EMBL/GenBank/DDBJ whole genome shotgun (WGS) entry which is preliminary data.</text>
</comment>
<evidence type="ECO:0000256" key="1">
    <source>
        <dbReference type="SAM" id="MobiDB-lite"/>
    </source>
</evidence>
<feature type="compositionally biased region" description="Low complexity" evidence="1">
    <location>
        <begin position="130"/>
        <end position="140"/>
    </location>
</feature>